<evidence type="ECO:0000256" key="3">
    <source>
        <dbReference type="ARBA" id="ARBA00022832"/>
    </source>
</evidence>
<comment type="caution">
    <text evidence="6">The sequence shown here is derived from an EMBL/GenBank/DDBJ whole genome shotgun (WGS) entry which is preliminary data.</text>
</comment>
<dbReference type="Proteomes" id="UP001291623">
    <property type="component" value="Unassembled WGS sequence"/>
</dbReference>
<dbReference type="SUPFAM" id="SSF56801">
    <property type="entry name" value="Acetyl-CoA synthetase-like"/>
    <property type="match status" value="1"/>
</dbReference>
<dbReference type="GO" id="GO:0006631">
    <property type="term" value="P:fatty acid metabolic process"/>
    <property type="evidence" value="ECO:0007669"/>
    <property type="project" value="UniProtKB-KW"/>
</dbReference>
<evidence type="ECO:0000313" key="6">
    <source>
        <dbReference type="EMBL" id="KAK4349261.1"/>
    </source>
</evidence>
<dbReference type="PANTHER" id="PTHR43859">
    <property type="entry name" value="ACYL-ACTIVATING ENZYME"/>
    <property type="match status" value="1"/>
</dbReference>
<feature type="domain" description="AMP-dependent synthetase/ligase" evidence="5">
    <location>
        <begin position="1"/>
        <end position="161"/>
    </location>
</feature>
<keyword evidence="3" id="KW-0276">Fatty acid metabolism</keyword>
<gene>
    <name evidence="6" type="ORF">RND71_032016</name>
</gene>
<evidence type="ECO:0000256" key="4">
    <source>
        <dbReference type="ARBA" id="ARBA00023098"/>
    </source>
</evidence>
<dbReference type="AlphaFoldDB" id="A0AAE1RCE2"/>
<comment type="similarity">
    <text evidence="1">Belongs to the ATP-dependent AMP-binding enzyme family.</text>
</comment>
<protein>
    <recommendedName>
        <fullName evidence="5">AMP-dependent synthetase/ligase domain-containing protein</fullName>
    </recommendedName>
</protein>
<name>A0AAE1RCE2_9SOLA</name>
<dbReference type="InterPro" id="IPR042099">
    <property type="entry name" value="ANL_N_sf"/>
</dbReference>
<evidence type="ECO:0000256" key="2">
    <source>
        <dbReference type="ARBA" id="ARBA00022598"/>
    </source>
</evidence>
<keyword evidence="2" id="KW-0436">Ligase</keyword>
<evidence type="ECO:0000256" key="1">
    <source>
        <dbReference type="ARBA" id="ARBA00006432"/>
    </source>
</evidence>
<reference evidence="6" key="1">
    <citation type="submission" date="2023-12" db="EMBL/GenBank/DDBJ databases">
        <title>Genome assembly of Anisodus tanguticus.</title>
        <authorList>
            <person name="Wang Y.-J."/>
        </authorList>
    </citation>
    <scope>NUCLEOTIDE SEQUENCE</scope>
    <source>
        <strain evidence="6">KB-2021</strain>
        <tissue evidence="6">Leaf</tissue>
    </source>
</reference>
<sequence>MAGVVLCNLNFLHDSTMLSVLLKHSEAKNVFVDYQFLDAAKGELEILLKERIKLPHLVLIHDRDRQRSIREHGDERFARKNQWPMVLQLQQHLLKRLFYDLIATKPTSRADSGRPKGVVYSHRGAYLNSLDIVLLNEMPSTPVYLWTVPIFHVNGWGLTWGVAA</sequence>
<dbReference type="PANTHER" id="PTHR43859:SF4">
    <property type="entry name" value="BUTANOATE--COA LIGASE AAE1-RELATED"/>
    <property type="match status" value="1"/>
</dbReference>
<dbReference type="Pfam" id="PF00501">
    <property type="entry name" value="AMP-binding"/>
    <property type="match status" value="1"/>
</dbReference>
<keyword evidence="7" id="KW-1185">Reference proteome</keyword>
<dbReference type="InterPro" id="IPR000873">
    <property type="entry name" value="AMP-dep_synth/lig_dom"/>
</dbReference>
<proteinExistence type="inferred from homology"/>
<evidence type="ECO:0000259" key="5">
    <source>
        <dbReference type="Pfam" id="PF00501"/>
    </source>
</evidence>
<organism evidence="6 7">
    <name type="scientific">Anisodus tanguticus</name>
    <dbReference type="NCBI Taxonomy" id="243964"/>
    <lineage>
        <taxon>Eukaryota</taxon>
        <taxon>Viridiplantae</taxon>
        <taxon>Streptophyta</taxon>
        <taxon>Embryophyta</taxon>
        <taxon>Tracheophyta</taxon>
        <taxon>Spermatophyta</taxon>
        <taxon>Magnoliopsida</taxon>
        <taxon>eudicotyledons</taxon>
        <taxon>Gunneridae</taxon>
        <taxon>Pentapetalae</taxon>
        <taxon>asterids</taxon>
        <taxon>lamiids</taxon>
        <taxon>Solanales</taxon>
        <taxon>Solanaceae</taxon>
        <taxon>Solanoideae</taxon>
        <taxon>Hyoscyameae</taxon>
        <taxon>Anisodus</taxon>
    </lineage>
</organism>
<dbReference type="EMBL" id="JAVYJV010000017">
    <property type="protein sequence ID" value="KAK4349261.1"/>
    <property type="molecule type" value="Genomic_DNA"/>
</dbReference>
<evidence type="ECO:0000313" key="7">
    <source>
        <dbReference type="Proteomes" id="UP001291623"/>
    </source>
</evidence>
<keyword evidence="4" id="KW-0443">Lipid metabolism</keyword>
<accession>A0AAE1RCE2</accession>
<dbReference type="GO" id="GO:0016874">
    <property type="term" value="F:ligase activity"/>
    <property type="evidence" value="ECO:0007669"/>
    <property type="project" value="UniProtKB-KW"/>
</dbReference>
<dbReference type="Gene3D" id="3.40.50.12780">
    <property type="entry name" value="N-terminal domain of ligase-like"/>
    <property type="match status" value="1"/>
</dbReference>